<dbReference type="InterPro" id="IPR036397">
    <property type="entry name" value="RNaseH_sf"/>
</dbReference>
<sequence>MSWIGVRSQVIQGIQDLSTSFKPKIQGSHLNQLSLNLLNINQIPIPVRHGIWIKLRVPHFGTLKLNTNGSCIDNACAGGGAVRDHTGMLVLAFSSSFGTGNSAEAEAKAMLLGLRLCSERGLSIYFMELDSLFIVNCFNDPWDPPWAIEYILRDNKNLIPYNATISHFFGEGNGLADRLAAHGRTCQGTSIFKRDSLPATCFTTYQTDFLGQPQYRPP</sequence>
<dbReference type="InterPro" id="IPR002156">
    <property type="entry name" value="RNaseH_domain"/>
</dbReference>
<evidence type="ECO:0000313" key="2">
    <source>
        <dbReference type="EMBL" id="GAV81935.1"/>
    </source>
</evidence>
<feature type="domain" description="RNase H type-1" evidence="1">
    <location>
        <begin position="66"/>
        <end position="182"/>
    </location>
</feature>
<dbReference type="Gene3D" id="3.30.420.10">
    <property type="entry name" value="Ribonuclease H-like superfamily/Ribonuclease H"/>
    <property type="match status" value="1"/>
</dbReference>
<gene>
    <name evidence="2" type="ORF">CFOL_v3_25388</name>
</gene>
<dbReference type="Pfam" id="PF13456">
    <property type="entry name" value="RVT_3"/>
    <property type="match status" value="1"/>
</dbReference>
<dbReference type="InterPro" id="IPR044730">
    <property type="entry name" value="RNase_H-like_dom_plant"/>
</dbReference>
<dbReference type="PANTHER" id="PTHR47723">
    <property type="entry name" value="OS05G0353850 PROTEIN"/>
    <property type="match status" value="1"/>
</dbReference>
<dbReference type="Proteomes" id="UP000187406">
    <property type="component" value="Unassembled WGS sequence"/>
</dbReference>
<reference evidence="3" key="1">
    <citation type="submission" date="2016-04" db="EMBL/GenBank/DDBJ databases">
        <title>Cephalotus genome sequencing.</title>
        <authorList>
            <person name="Fukushima K."/>
            <person name="Hasebe M."/>
            <person name="Fang X."/>
        </authorList>
    </citation>
    <scope>NUCLEOTIDE SEQUENCE [LARGE SCALE GENOMIC DNA]</scope>
    <source>
        <strain evidence="3">cv. St1</strain>
    </source>
</reference>
<evidence type="ECO:0000259" key="1">
    <source>
        <dbReference type="Pfam" id="PF13456"/>
    </source>
</evidence>
<accession>A0A1Q3CP45</accession>
<proteinExistence type="predicted"/>
<dbReference type="GO" id="GO:0003676">
    <property type="term" value="F:nucleic acid binding"/>
    <property type="evidence" value="ECO:0007669"/>
    <property type="project" value="InterPro"/>
</dbReference>
<name>A0A1Q3CP45_CEPFO</name>
<dbReference type="InParanoid" id="A0A1Q3CP45"/>
<dbReference type="AlphaFoldDB" id="A0A1Q3CP45"/>
<dbReference type="InterPro" id="IPR012337">
    <property type="entry name" value="RNaseH-like_sf"/>
</dbReference>
<comment type="caution">
    <text evidence="2">The sequence shown here is derived from an EMBL/GenBank/DDBJ whole genome shotgun (WGS) entry which is preliminary data.</text>
</comment>
<dbReference type="InterPro" id="IPR053151">
    <property type="entry name" value="RNase_H-like"/>
</dbReference>
<evidence type="ECO:0000313" key="3">
    <source>
        <dbReference type="Proteomes" id="UP000187406"/>
    </source>
</evidence>
<dbReference type="OrthoDB" id="1270183at2759"/>
<dbReference type="PANTHER" id="PTHR47723:SF19">
    <property type="entry name" value="POLYNUCLEOTIDYL TRANSFERASE, RIBONUCLEASE H-LIKE SUPERFAMILY PROTEIN"/>
    <property type="match status" value="1"/>
</dbReference>
<protein>
    <submittedName>
        <fullName evidence="2">RVT_3 domain-containing protein</fullName>
    </submittedName>
</protein>
<organism evidence="2 3">
    <name type="scientific">Cephalotus follicularis</name>
    <name type="common">Albany pitcher plant</name>
    <dbReference type="NCBI Taxonomy" id="3775"/>
    <lineage>
        <taxon>Eukaryota</taxon>
        <taxon>Viridiplantae</taxon>
        <taxon>Streptophyta</taxon>
        <taxon>Embryophyta</taxon>
        <taxon>Tracheophyta</taxon>
        <taxon>Spermatophyta</taxon>
        <taxon>Magnoliopsida</taxon>
        <taxon>eudicotyledons</taxon>
        <taxon>Gunneridae</taxon>
        <taxon>Pentapetalae</taxon>
        <taxon>rosids</taxon>
        <taxon>fabids</taxon>
        <taxon>Oxalidales</taxon>
        <taxon>Cephalotaceae</taxon>
        <taxon>Cephalotus</taxon>
    </lineage>
</organism>
<dbReference type="GO" id="GO:0004523">
    <property type="term" value="F:RNA-DNA hybrid ribonuclease activity"/>
    <property type="evidence" value="ECO:0007669"/>
    <property type="project" value="InterPro"/>
</dbReference>
<dbReference type="SUPFAM" id="SSF53098">
    <property type="entry name" value="Ribonuclease H-like"/>
    <property type="match status" value="1"/>
</dbReference>
<keyword evidence="3" id="KW-1185">Reference proteome</keyword>
<dbReference type="CDD" id="cd06222">
    <property type="entry name" value="RNase_H_like"/>
    <property type="match status" value="1"/>
</dbReference>
<dbReference type="EMBL" id="BDDD01002518">
    <property type="protein sequence ID" value="GAV81935.1"/>
    <property type="molecule type" value="Genomic_DNA"/>
</dbReference>